<dbReference type="EMBL" id="LSBH01000011">
    <property type="protein sequence ID" value="OAQ69308.1"/>
    <property type="molecule type" value="Genomic_DNA"/>
</dbReference>
<feature type="signal peptide" evidence="6">
    <location>
        <begin position="1"/>
        <end position="21"/>
    </location>
</feature>
<evidence type="ECO:0000313" key="9">
    <source>
        <dbReference type="EMBL" id="OAQ76733.1"/>
    </source>
</evidence>
<name>A0A179FVP7_PURLI</name>
<reference evidence="10" key="1">
    <citation type="submission" date="2015-05" db="EMBL/GenBank/DDBJ databases">
        <authorList>
            <person name="Wang D.B."/>
            <person name="Wang M."/>
        </authorList>
    </citation>
    <scope>NUCLEOTIDE SEQUENCE</scope>
    <source>
        <strain evidence="10">36-1</strain>
    </source>
</reference>
<dbReference type="PROSITE" id="PS00131">
    <property type="entry name" value="CARBOXYPEPT_SER_SER"/>
    <property type="match status" value="1"/>
</dbReference>
<dbReference type="PANTHER" id="PTHR11802">
    <property type="entry name" value="SERINE PROTEASE FAMILY S10 SERINE CARBOXYPEPTIDASE"/>
    <property type="match status" value="1"/>
</dbReference>
<dbReference type="EC" id="3.4.16.-" evidence="6"/>
<sequence length="575" mass="63970">MRADLLVPSLLVLLLQSPVLGKYRSEAEQLRQFLQANHASGPHHQPPQPRSLPSYDDSWTVRGREDPGHRFLNKKTQPFAVDGTKIPEVSFDVGESYAGLLPISNKTDEQDNLYFWFFPSVSEEAKNKKEIVIWLNGGPGCSSLIGLLQENGPFLWQAGMTAPVKNPWSWHLLSNVVWIEQPVSTGFAKGTPTVRNEDDVARQFMGFWKNFMDTFGMQGYKVYVVAESYGGRYGPYISSHFINANDSTYYNLGGLMIYDGLMFDVMVQQYAIAESFIEENRVVMPMSDQVMTYLRNHSEGCGFQDYMSKYLTFPPSGPAPLYPSWFEKSSNGLWEIKEGCGSLWDEGFYSMLEPNPCFNFYNIPDHCPLPADPIGGSAPYFDRTDVKTAINAPLDVSWFACASHDVFPLGDASSAPGLYELPNVIDKTKNVIIAQGGMDYILPPIGALLGIQNMTWGGKQGFQTRPTDPFYVPKYYEGAYGGANSYGQDFPSGMGVMGTTHHERGLIFVVTQLAGHQGPGYAPAPALRQLEKLLGRVHSLSDTQSFTLPALRNIPQYDKPLGKGTWLFPCFGKGC</sequence>
<dbReference type="PANTHER" id="PTHR11802:SF479">
    <property type="entry name" value="CARBOXYPEPTIDASE"/>
    <property type="match status" value="1"/>
</dbReference>
<evidence type="ECO:0000256" key="1">
    <source>
        <dbReference type="ARBA" id="ARBA00009431"/>
    </source>
</evidence>
<dbReference type="OMA" id="WKVYIAG"/>
<dbReference type="EMBL" id="LSBI01000014">
    <property type="protein sequence ID" value="OAQ76733.1"/>
    <property type="molecule type" value="Genomic_DNA"/>
</dbReference>
<comment type="similarity">
    <text evidence="1 6">Belongs to the peptidase S10 family.</text>
</comment>
<dbReference type="Proteomes" id="UP000078240">
    <property type="component" value="Unassembled WGS sequence"/>
</dbReference>
<dbReference type="GO" id="GO:0004185">
    <property type="term" value="F:serine-type carboxypeptidase activity"/>
    <property type="evidence" value="ECO:0007669"/>
    <property type="project" value="UniProtKB-UniRule"/>
</dbReference>
<keyword evidence="5" id="KW-0325">Glycoprotein</keyword>
<evidence type="ECO:0000256" key="6">
    <source>
        <dbReference type="RuleBase" id="RU361156"/>
    </source>
</evidence>
<evidence type="ECO:0000256" key="2">
    <source>
        <dbReference type="ARBA" id="ARBA00022645"/>
    </source>
</evidence>
<dbReference type="GO" id="GO:0006508">
    <property type="term" value="P:proteolysis"/>
    <property type="evidence" value="ECO:0007669"/>
    <property type="project" value="UniProtKB-KW"/>
</dbReference>
<dbReference type="Proteomes" id="UP000245956">
    <property type="component" value="Unassembled WGS sequence"/>
</dbReference>
<dbReference type="InterPro" id="IPR001563">
    <property type="entry name" value="Peptidase_S10"/>
</dbReference>
<evidence type="ECO:0000256" key="7">
    <source>
        <dbReference type="SAM" id="MobiDB-lite"/>
    </source>
</evidence>
<comment type="caution">
    <text evidence="8">The sequence shown here is derived from an EMBL/GenBank/DDBJ whole genome shotgun (WGS) entry which is preliminary data.</text>
</comment>
<evidence type="ECO:0000313" key="12">
    <source>
        <dbReference type="Proteomes" id="UP000245956"/>
    </source>
</evidence>
<evidence type="ECO:0000256" key="5">
    <source>
        <dbReference type="ARBA" id="ARBA00023180"/>
    </source>
</evidence>
<dbReference type="EMBL" id="LCWV01000012">
    <property type="protein sequence ID" value="PWI69446.1"/>
    <property type="molecule type" value="Genomic_DNA"/>
</dbReference>
<proteinExistence type="inferred from homology"/>
<organism evidence="8 11">
    <name type="scientific">Purpureocillium lilacinum</name>
    <name type="common">Paecilomyces lilacinus</name>
    <dbReference type="NCBI Taxonomy" id="33203"/>
    <lineage>
        <taxon>Eukaryota</taxon>
        <taxon>Fungi</taxon>
        <taxon>Dikarya</taxon>
        <taxon>Ascomycota</taxon>
        <taxon>Pezizomycotina</taxon>
        <taxon>Sordariomycetes</taxon>
        <taxon>Hypocreomycetidae</taxon>
        <taxon>Hypocreales</taxon>
        <taxon>Ophiocordycipitaceae</taxon>
        <taxon>Purpureocillium</taxon>
    </lineage>
</organism>
<dbReference type="Pfam" id="PF00450">
    <property type="entry name" value="Peptidase_S10"/>
    <property type="match status" value="1"/>
</dbReference>
<evidence type="ECO:0000313" key="10">
    <source>
        <dbReference type="EMBL" id="PWI69446.1"/>
    </source>
</evidence>
<dbReference type="Gene3D" id="3.40.50.1820">
    <property type="entry name" value="alpha/beta hydrolase"/>
    <property type="match status" value="1"/>
</dbReference>
<evidence type="ECO:0000313" key="8">
    <source>
        <dbReference type="EMBL" id="OAQ69308.1"/>
    </source>
</evidence>
<keyword evidence="2 6" id="KW-0121">Carboxypeptidase</keyword>
<evidence type="ECO:0000313" key="11">
    <source>
        <dbReference type="Proteomes" id="UP000078240"/>
    </source>
</evidence>
<protein>
    <recommendedName>
        <fullName evidence="6">Carboxypeptidase</fullName>
        <ecNumber evidence="6">3.4.16.-</ecNumber>
    </recommendedName>
</protein>
<dbReference type="InterPro" id="IPR029058">
    <property type="entry name" value="AB_hydrolase_fold"/>
</dbReference>
<keyword evidence="4 6" id="KW-0378">Hydrolase</keyword>
<accession>A0A179FVP7</accession>
<reference evidence="8 11" key="3">
    <citation type="submission" date="2016-01" db="EMBL/GenBank/DDBJ databases">
        <title>Biosynthesis of antibiotic leucinostatins and their inhibition on Phytophthora in bio-control Purpureocillium lilacinum.</title>
        <authorList>
            <person name="Wang G."/>
            <person name="Liu Z."/>
            <person name="Lin R."/>
            <person name="Li E."/>
            <person name="Mao Z."/>
            <person name="Ling J."/>
            <person name="Yin W."/>
            <person name="Xie B."/>
        </authorList>
    </citation>
    <scope>NUCLEOTIDE SEQUENCE [LARGE SCALE GENOMIC DNA]</scope>
    <source>
        <strain evidence="8">PLBJ-1</strain>
        <strain evidence="9">PLFJ-1</strain>
    </source>
</reference>
<dbReference type="InterPro" id="IPR018202">
    <property type="entry name" value="Ser_caboxypep_ser_AS"/>
</dbReference>
<evidence type="ECO:0000256" key="4">
    <source>
        <dbReference type="ARBA" id="ARBA00022801"/>
    </source>
</evidence>
<dbReference type="AlphaFoldDB" id="A0A179FVP7"/>
<gene>
    <name evidence="10" type="ORF">PCL_01093</name>
    <name evidence="8" type="ORF">VFPBJ_10683</name>
    <name evidence="9" type="ORF">VFPFJ_10515</name>
</gene>
<keyword evidence="3 6" id="KW-0645">Protease</keyword>
<feature type="region of interest" description="Disordered" evidence="7">
    <location>
        <begin position="38"/>
        <end position="57"/>
    </location>
</feature>
<dbReference type="PRINTS" id="PR00724">
    <property type="entry name" value="CRBOXYPTASEC"/>
</dbReference>
<dbReference type="SUPFAM" id="SSF53474">
    <property type="entry name" value="alpha/beta-Hydrolases"/>
    <property type="match status" value="1"/>
</dbReference>
<feature type="chain" id="PRO_5008810580" description="Carboxypeptidase" evidence="6">
    <location>
        <begin position="22"/>
        <end position="575"/>
    </location>
</feature>
<dbReference type="Proteomes" id="UP000078340">
    <property type="component" value="Unassembled WGS sequence"/>
</dbReference>
<keyword evidence="6" id="KW-0732">Signal</keyword>
<evidence type="ECO:0000256" key="3">
    <source>
        <dbReference type="ARBA" id="ARBA00022670"/>
    </source>
</evidence>
<reference evidence="10 12" key="2">
    <citation type="journal article" date="2016" name="Front. Microbiol.">
        <title>Genome and transcriptome sequences reveal the specific parasitism of the nematophagous Purpureocillium lilacinum 36-1.</title>
        <authorList>
            <person name="Xie J."/>
            <person name="Li S."/>
            <person name="Mo C."/>
            <person name="Xiao X."/>
            <person name="Peng D."/>
            <person name="Wang G."/>
            <person name="Xiao Y."/>
        </authorList>
    </citation>
    <scope>NUCLEOTIDE SEQUENCE [LARGE SCALE GENOMIC DNA]</scope>
    <source>
        <strain evidence="10 12">36-1</strain>
    </source>
</reference>